<evidence type="ECO:0000313" key="3">
    <source>
        <dbReference type="Proteomes" id="UP000633041"/>
    </source>
</evidence>
<name>A0ABQ4HDE6_9ACTN</name>
<keyword evidence="1" id="KW-0812">Transmembrane</keyword>
<organism evidence="2 3">
    <name type="scientific">Planomonospora parontospora subsp. parontospora</name>
    <dbReference type="NCBI Taxonomy" id="97194"/>
    <lineage>
        <taxon>Bacteria</taxon>
        <taxon>Bacillati</taxon>
        <taxon>Actinomycetota</taxon>
        <taxon>Actinomycetes</taxon>
        <taxon>Streptosporangiales</taxon>
        <taxon>Streptosporangiaceae</taxon>
        <taxon>Planomonospora</taxon>
    </lineage>
</organism>
<keyword evidence="1" id="KW-0472">Membrane</keyword>
<dbReference type="Proteomes" id="UP000633041">
    <property type="component" value="Unassembled WGS sequence"/>
</dbReference>
<evidence type="ECO:0000313" key="2">
    <source>
        <dbReference type="EMBL" id="GII10191.1"/>
    </source>
</evidence>
<feature type="transmembrane region" description="Helical" evidence="1">
    <location>
        <begin position="12"/>
        <end position="40"/>
    </location>
</feature>
<comment type="caution">
    <text evidence="2">The sequence shown here is derived from an EMBL/GenBank/DDBJ whole genome shotgun (WGS) entry which is preliminary data.</text>
</comment>
<dbReference type="EMBL" id="BOOL01000030">
    <property type="protein sequence ID" value="GII10191.1"/>
    <property type="molecule type" value="Genomic_DNA"/>
</dbReference>
<accession>A0ABQ4HDE6</accession>
<keyword evidence="1" id="KW-1133">Transmembrane helix</keyword>
<reference evidence="2 3" key="1">
    <citation type="submission" date="2021-01" db="EMBL/GenBank/DDBJ databases">
        <title>Whole genome shotgun sequence of Planomonospora parontospora subsp. parontospora NBRC 13880.</title>
        <authorList>
            <person name="Komaki H."/>
            <person name="Tamura T."/>
        </authorList>
    </citation>
    <scope>NUCLEOTIDE SEQUENCE [LARGE SCALE GENOMIC DNA]</scope>
    <source>
        <strain evidence="2 3">NBRC 13880</strain>
    </source>
</reference>
<sequence length="152" mass="16173">MVIIMPEALFLALFVISLSSPVLGIAAVALVVHIVITMAWRETVPWGELGGAGLLGALAVYTSGMWSGGFFYASGYTDLCALERYDSAPRPSSTWWPLRHPVCQDESGRVVDLVPAFVNPVLHLGIALLVAGVAGAVVSRRRRARPGGEASR</sequence>
<protein>
    <submittedName>
        <fullName evidence="2">Uncharacterized protein</fullName>
    </submittedName>
</protein>
<proteinExistence type="predicted"/>
<feature type="transmembrane region" description="Helical" evidence="1">
    <location>
        <begin position="117"/>
        <end position="138"/>
    </location>
</feature>
<gene>
    <name evidence="2" type="ORF">Ppa06_39890</name>
</gene>
<evidence type="ECO:0000256" key="1">
    <source>
        <dbReference type="SAM" id="Phobius"/>
    </source>
</evidence>
<feature type="transmembrane region" description="Helical" evidence="1">
    <location>
        <begin position="52"/>
        <end position="73"/>
    </location>
</feature>
<keyword evidence="3" id="KW-1185">Reference proteome</keyword>